<gene>
    <name evidence="1" type="ORF">GC722_16010</name>
</gene>
<comment type="caution">
    <text evidence="1">The sequence shown here is derived from an EMBL/GenBank/DDBJ whole genome shotgun (WGS) entry which is preliminary data.</text>
</comment>
<protein>
    <submittedName>
        <fullName evidence="1">Uncharacterized protein</fullName>
    </submittedName>
</protein>
<evidence type="ECO:0000313" key="1">
    <source>
        <dbReference type="EMBL" id="MVA77508.1"/>
    </source>
</evidence>
<dbReference type="AlphaFoldDB" id="A0A6A9V1P1"/>
<dbReference type="Proteomes" id="UP000435304">
    <property type="component" value="Unassembled WGS sequence"/>
</dbReference>
<reference evidence="1 2" key="1">
    <citation type="submission" date="2019-12" db="EMBL/GenBank/DDBJ databases">
        <title>Auraticoccus cholistani sp. nov., an actinomycete isolated from soil of Cholistan desert.</title>
        <authorList>
            <person name="Cheema M.T."/>
        </authorList>
    </citation>
    <scope>NUCLEOTIDE SEQUENCE [LARGE SCALE GENOMIC DNA]</scope>
    <source>
        <strain evidence="1 2">F435</strain>
    </source>
</reference>
<dbReference type="EMBL" id="WPCU01000010">
    <property type="protein sequence ID" value="MVA77508.1"/>
    <property type="molecule type" value="Genomic_DNA"/>
</dbReference>
<sequence length="187" mass="19882">MEDAVPGTLQRRLTDDLVSLLVLDEPDRVTAPTAEALLATGVAADDLGRQALANLADHLGAEPLDRFEAQTDGRPVHCLAGDSFFVASAALLPASQGWLGPDPYGHGHLVAVPSRHLLMATPVGGPPDWVVTTNTLVQLAVARHDAEPGPISPDVYWVRADRWTRISQRTPSGLSVTPGPELEALLR</sequence>
<organism evidence="1 2">
    <name type="scientific">Auraticoccus cholistanensis</name>
    <dbReference type="NCBI Taxonomy" id="2656650"/>
    <lineage>
        <taxon>Bacteria</taxon>
        <taxon>Bacillati</taxon>
        <taxon>Actinomycetota</taxon>
        <taxon>Actinomycetes</taxon>
        <taxon>Propionibacteriales</taxon>
        <taxon>Propionibacteriaceae</taxon>
        <taxon>Auraticoccus</taxon>
    </lineage>
</organism>
<proteinExistence type="predicted"/>
<accession>A0A6A9V1P1</accession>
<name>A0A6A9V1P1_9ACTN</name>
<evidence type="ECO:0000313" key="2">
    <source>
        <dbReference type="Proteomes" id="UP000435304"/>
    </source>
</evidence>
<keyword evidence="2" id="KW-1185">Reference proteome</keyword>
<dbReference type="RefSeq" id="WP_156611744.1">
    <property type="nucleotide sequence ID" value="NZ_WPCU01000010.1"/>
</dbReference>